<keyword evidence="3 6" id="KW-0238">DNA-binding</keyword>
<dbReference type="SMART" id="SM00425">
    <property type="entry name" value="TBOX"/>
    <property type="match status" value="1"/>
</dbReference>
<dbReference type="GO" id="GO:0000981">
    <property type="term" value="F:DNA-binding transcription factor activity, RNA polymerase II-specific"/>
    <property type="evidence" value="ECO:0007669"/>
    <property type="project" value="TreeGrafter"/>
</dbReference>
<dbReference type="GO" id="GO:0045893">
    <property type="term" value="P:positive regulation of DNA-templated transcription"/>
    <property type="evidence" value="ECO:0007669"/>
    <property type="project" value="InterPro"/>
</dbReference>
<evidence type="ECO:0000313" key="8">
    <source>
        <dbReference type="EMBL" id="VDD95309.1"/>
    </source>
</evidence>
<dbReference type="InterPro" id="IPR018186">
    <property type="entry name" value="TF_T-box_CS"/>
</dbReference>
<dbReference type="SUPFAM" id="SSF49417">
    <property type="entry name" value="p53-like transcription factors"/>
    <property type="match status" value="1"/>
</dbReference>
<keyword evidence="4" id="KW-0804">Transcription</keyword>
<dbReference type="PROSITE" id="PS50252">
    <property type="entry name" value="TBOX_3"/>
    <property type="match status" value="1"/>
</dbReference>
<dbReference type="STRING" id="51028.A0A0N4VIR4"/>
<dbReference type="PANTHER" id="PTHR11267:SF170">
    <property type="entry name" value="T-BOX PROTEIN 33-RELATED"/>
    <property type="match status" value="1"/>
</dbReference>
<dbReference type="Pfam" id="PF00907">
    <property type="entry name" value="T-box"/>
    <property type="match status" value="1"/>
</dbReference>
<dbReference type="WBParaSite" id="EVEC_0001071701-mRNA-1">
    <property type="protein sequence ID" value="EVEC_0001071701-mRNA-1"/>
    <property type="gene ID" value="EVEC_0001071701"/>
</dbReference>
<dbReference type="Gene3D" id="2.60.40.820">
    <property type="entry name" value="Transcription factor, T-box"/>
    <property type="match status" value="1"/>
</dbReference>
<dbReference type="EMBL" id="UXUI01010507">
    <property type="protein sequence ID" value="VDD95309.1"/>
    <property type="molecule type" value="Genomic_DNA"/>
</dbReference>
<proteinExistence type="predicted"/>
<evidence type="ECO:0000313" key="10">
    <source>
        <dbReference type="WBParaSite" id="EVEC_0001071701-mRNA-1"/>
    </source>
</evidence>
<dbReference type="OrthoDB" id="6119313at2759"/>
<evidence type="ECO:0000256" key="3">
    <source>
        <dbReference type="ARBA" id="ARBA00023125"/>
    </source>
</evidence>
<sequence>MLATSTNVCIKLSNEDLWKEFNGFTTEMIVTKTGRKLFPKVEISVEGLEPDEQYVILLQIEPVGNTRFKFANGGWLPAGCADPGNAPKPLSHHDGAQLGKTWMRGPICFDRVKLTNCPADGGQRVYQSVFIVISFTSFIQ</sequence>
<dbReference type="InterPro" id="IPR036960">
    <property type="entry name" value="T-box_sf"/>
</dbReference>
<evidence type="ECO:0000256" key="1">
    <source>
        <dbReference type="ARBA" id="ARBA00004123"/>
    </source>
</evidence>
<evidence type="ECO:0000259" key="7">
    <source>
        <dbReference type="PROSITE" id="PS50252"/>
    </source>
</evidence>
<dbReference type="GO" id="GO:0001708">
    <property type="term" value="P:cell fate specification"/>
    <property type="evidence" value="ECO:0007669"/>
    <property type="project" value="TreeGrafter"/>
</dbReference>
<gene>
    <name evidence="8" type="ORF">EVEC_LOCUS10060</name>
</gene>
<evidence type="ECO:0000313" key="9">
    <source>
        <dbReference type="Proteomes" id="UP000274131"/>
    </source>
</evidence>
<protein>
    <submittedName>
        <fullName evidence="10">T-box domain-containing protein</fullName>
    </submittedName>
</protein>
<dbReference type="PROSITE" id="PS01283">
    <property type="entry name" value="TBOX_1"/>
    <property type="match status" value="1"/>
</dbReference>
<evidence type="ECO:0000256" key="6">
    <source>
        <dbReference type="PROSITE-ProRule" id="PRU00201"/>
    </source>
</evidence>
<comment type="subcellular location">
    <subcellularLocation>
        <location evidence="1 6">Nucleus</location>
    </subcellularLocation>
</comment>
<dbReference type="GO" id="GO:0000978">
    <property type="term" value="F:RNA polymerase II cis-regulatory region sequence-specific DNA binding"/>
    <property type="evidence" value="ECO:0007669"/>
    <property type="project" value="InterPro"/>
</dbReference>
<dbReference type="Proteomes" id="UP000274131">
    <property type="component" value="Unassembled WGS sequence"/>
</dbReference>
<keyword evidence="5 6" id="KW-0539">Nucleus</keyword>
<evidence type="ECO:0000256" key="5">
    <source>
        <dbReference type="ARBA" id="ARBA00023242"/>
    </source>
</evidence>
<dbReference type="GO" id="GO:0000785">
    <property type="term" value="C:chromatin"/>
    <property type="evidence" value="ECO:0007669"/>
    <property type="project" value="TreeGrafter"/>
</dbReference>
<reference evidence="10" key="1">
    <citation type="submission" date="2017-02" db="UniProtKB">
        <authorList>
            <consortium name="WormBaseParasite"/>
        </authorList>
    </citation>
    <scope>IDENTIFICATION</scope>
</reference>
<dbReference type="CDD" id="cd00182">
    <property type="entry name" value="T-box"/>
    <property type="match status" value="1"/>
</dbReference>
<dbReference type="InterPro" id="IPR008967">
    <property type="entry name" value="p53-like_TF_DNA-bd_sf"/>
</dbReference>
<dbReference type="InterPro" id="IPR001699">
    <property type="entry name" value="TF_T-box"/>
</dbReference>
<dbReference type="InterPro" id="IPR046360">
    <property type="entry name" value="T-box_DNA-bd"/>
</dbReference>
<evidence type="ECO:0000256" key="4">
    <source>
        <dbReference type="ARBA" id="ARBA00023163"/>
    </source>
</evidence>
<keyword evidence="2" id="KW-0805">Transcription regulation</keyword>
<dbReference type="AlphaFoldDB" id="A0A0N4VIR4"/>
<reference evidence="8 9" key="2">
    <citation type="submission" date="2018-10" db="EMBL/GenBank/DDBJ databases">
        <authorList>
            <consortium name="Pathogen Informatics"/>
        </authorList>
    </citation>
    <scope>NUCLEOTIDE SEQUENCE [LARGE SCALE GENOMIC DNA]</scope>
</reference>
<accession>A0A0N4VIR4</accession>
<evidence type="ECO:0000256" key="2">
    <source>
        <dbReference type="ARBA" id="ARBA00023015"/>
    </source>
</evidence>
<name>A0A0N4VIR4_ENTVE</name>
<comment type="caution">
    <text evidence="6">Lacks conserved residue(s) required for the propagation of feature annotation.</text>
</comment>
<dbReference type="GO" id="GO:0005634">
    <property type="term" value="C:nucleus"/>
    <property type="evidence" value="ECO:0007669"/>
    <property type="project" value="UniProtKB-SubCell"/>
</dbReference>
<feature type="domain" description="T-box" evidence="7">
    <location>
        <begin position="12"/>
        <end position="140"/>
    </location>
</feature>
<dbReference type="PRINTS" id="PR00937">
    <property type="entry name" value="TBOX"/>
</dbReference>
<keyword evidence="9" id="KW-1185">Reference proteome</keyword>
<dbReference type="PANTHER" id="PTHR11267">
    <property type="entry name" value="T-BOX PROTEIN-RELATED"/>
    <property type="match status" value="1"/>
</dbReference>
<organism evidence="10">
    <name type="scientific">Enterobius vermicularis</name>
    <name type="common">Human pinworm</name>
    <dbReference type="NCBI Taxonomy" id="51028"/>
    <lineage>
        <taxon>Eukaryota</taxon>
        <taxon>Metazoa</taxon>
        <taxon>Ecdysozoa</taxon>
        <taxon>Nematoda</taxon>
        <taxon>Chromadorea</taxon>
        <taxon>Rhabditida</taxon>
        <taxon>Spirurina</taxon>
        <taxon>Oxyuridomorpha</taxon>
        <taxon>Oxyuroidea</taxon>
        <taxon>Oxyuridae</taxon>
        <taxon>Enterobius</taxon>
    </lineage>
</organism>